<sequence length="119" mass="14609">MFWERDDSISIQPPYYDGLIREYYKLKILISYSPFRVKEDSKFIFNQLFKGIQEFLTFGIRDIEGIKAHFKIIPEEFWCNILKSDVMIYNWDNKITGRFFGTYWESPEIREWQRCAFVY</sequence>
<dbReference type="EMBL" id="BARW01010596">
    <property type="protein sequence ID" value="GAI78240.1"/>
    <property type="molecule type" value="Genomic_DNA"/>
</dbReference>
<reference evidence="1" key="1">
    <citation type="journal article" date="2014" name="Front. Microbiol.">
        <title>High frequency of phylogenetically diverse reductive dehalogenase-homologous genes in deep subseafloor sedimentary metagenomes.</title>
        <authorList>
            <person name="Kawai M."/>
            <person name="Futagami T."/>
            <person name="Toyoda A."/>
            <person name="Takaki Y."/>
            <person name="Nishi S."/>
            <person name="Hori S."/>
            <person name="Arai W."/>
            <person name="Tsubouchi T."/>
            <person name="Morono Y."/>
            <person name="Uchiyama I."/>
            <person name="Ito T."/>
            <person name="Fujiyama A."/>
            <person name="Inagaki F."/>
            <person name="Takami H."/>
        </authorList>
    </citation>
    <scope>NUCLEOTIDE SEQUENCE</scope>
    <source>
        <strain evidence="1">Expedition CK06-06</strain>
    </source>
</reference>
<feature type="non-terminal residue" evidence="1">
    <location>
        <position position="119"/>
    </location>
</feature>
<comment type="caution">
    <text evidence="1">The sequence shown here is derived from an EMBL/GenBank/DDBJ whole genome shotgun (WGS) entry which is preliminary data.</text>
</comment>
<evidence type="ECO:0000313" key="1">
    <source>
        <dbReference type="EMBL" id="GAI78240.1"/>
    </source>
</evidence>
<accession>X1SSA2</accession>
<name>X1SSA2_9ZZZZ</name>
<proteinExistence type="predicted"/>
<protein>
    <submittedName>
        <fullName evidence="1">Uncharacterized protein</fullName>
    </submittedName>
</protein>
<dbReference type="AlphaFoldDB" id="X1SSA2"/>
<organism evidence="1">
    <name type="scientific">marine sediment metagenome</name>
    <dbReference type="NCBI Taxonomy" id="412755"/>
    <lineage>
        <taxon>unclassified sequences</taxon>
        <taxon>metagenomes</taxon>
        <taxon>ecological metagenomes</taxon>
    </lineage>
</organism>
<gene>
    <name evidence="1" type="ORF">S12H4_20802</name>
</gene>